<feature type="transmembrane region" description="Helical" evidence="7">
    <location>
        <begin position="180"/>
        <end position="200"/>
    </location>
</feature>
<reference evidence="9 10" key="1">
    <citation type="submission" date="2018-08" db="EMBL/GenBank/DDBJ databases">
        <authorList>
            <person name="Laetsch R D."/>
            <person name="Stevens L."/>
            <person name="Kumar S."/>
            <person name="Blaxter L. M."/>
        </authorList>
    </citation>
    <scope>NUCLEOTIDE SEQUENCE [LARGE SCALE GENOMIC DNA]</scope>
</reference>
<organism evidence="9 10">
    <name type="scientific">Litomosoides sigmodontis</name>
    <name type="common">Filarial nematode worm</name>
    <dbReference type="NCBI Taxonomy" id="42156"/>
    <lineage>
        <taxon>Eukaryota</taxon>
        <taxon>Metazoa</taxon>
        <taxon>Ecdysozoa</taxon>
        <taxon>Nematoda</taxon>
        <taxon>Chromadorea</taxon>
        <taxon>Rhabditida</taxon>
        <taxon>Spirurina</taxon>
        <taxon>Spiruromorpha</taxon>
        <taxon>Filarioidea</taxon>
        <taxon>Onchocercidae</taxon>
        <taxon>Litomosoides</taxon>
    </lineage>
</organism>
<proteinExistence type="inferred from homology"/>
<keyword evidence="2" id="KW-0813">Transport</keyword>
<dbReference type="OrthoDB" id="6770063at2759"/>
<evidence type="ECO:0000256" key="4">
    <source>
        <dbReference type="ARBA" id="ARBA00022989"/>
    </source>
</evidence>
<dbReference type="AlphaFoldDB" id="A0A3P6T1J8"/>
<evidence type="ECO:0000313" key="9">
    <source>
        <dbReference type="EMBL" id="VDK78837.1"/>
    </source>
</evidence>
<feature type="transmembrane region" description="Helical" evidence="7">
    <location>
        <begin position="21"/>
        <end position="41"/>
    </location>
</feature>
<keyword evidence="4 7" id="KW-1133">Transmembrane helix</keyword>
<dbReference type="GO" id="GO:0016020">
    <property type="term" value="C:membrane"/>
    <property type="evidence" value="ECO:0007669"/>
    <property type="project" value="UniProtKB-SubCell"/>
</dbReference>
<name>A0A3P6T1J8_LITSI</name>
<feature type="transmembrane region" description="Helical" evidence="7">
    <location>
        <begin position="342"/>
        <end position="363"/>
    </location>
</feature>
<dbReference type="PROSITE" id="PS50850">
    <property type="entry name" value="MFS"/>
    <property type="match status" value="1"/>
</dbReference>
<dbReference type="InterPro" id="IPR044770">
    <property type="entry name" value="MFS_spinster-like"/>
</dbReference>
<keyword evidence="3 7" id="KW-0812">Transmembrane</keyword>
<sequence length="481" mass="52755">MMANEGNQLLVTCVSSRRRKLTSIGVLLLINLLNYMDRFTIAGVLTQVQKYFKISNSEAGLLQTAFIVFYMIFAPVAGYYGDRYNRKFVMEIGLIIWMLAVVLSTFCTPAHFYLFMLCRGLVGVGEASFVTIAPTIIADMYVGNQRSVALMIFYFAIPVGSGLGYATGAAFALWTNTWQWGVRVTPTIGMVSLFLLVFVVDESVRGEVEHTNPVPSSFVADIKYLLSVPTYITTTLGLALVVFTVGCLGWWTPTLMQYAWAVQHGTTYISSEVKATIGMVFGIVTCLAGFFGVLFGSTLSQVWRSGFGMIPKNDHADLHACALGSLSAVLFLYLGLVVSSKNITLCLIFTFLAVTGCCVNWAISMDILMSIISLRRRSIATAVQALILHLLGDAFSPYLIGLISDAIRGPDRSSVAHFFALQRSLFVTNFVLCFASLLFLVSTFYIDQDRRNADGLSREVIDESASVRASLIGTSDHPLTT</sequence>
<dbReference type="STRING" id="42156.A0A3P6T1J8"/>
<dbReference type="SUPFAM" id="SSF103473">
    <property type="entry name" value="MFS general substrate transporter"/>
    <property type="match status" value="1"/>
</dbReference>
<evidence type="ECO:0000256" key="6">
    <source>
        <dbReference type="ARBA" id="ARBA00024338"/>
    </source>
</evidence>
<evidence type="ECO:0000256" key="1">
    <source>
        <dbReference type="ARBA" id="ARBA00004141"/>
    </source>
</evidence>
<feature type="transmembrane region" description="Helical" evidence="7">
    <location>
        <begin position="383"/>
        <end position="404"/>
    </location>
</feature>
<feature type="transmembrane region" description="Helical" evidence="7">
    <location>
        <begin position="316"/>
        <end position="336"/>
    </location>
</feature>
<dbReference type="CDD" id="cd17328">
    <property type="entry name" value="MFS_spinster_like"/>
    <property type="match status" value="1"/>
</dbReference>
<dbReference type="OMA" id="YTCVYTA"/>
<keyword evidence="10" id="KW-1185">Reference proteome</keyword>
<dbReference type="Pfam" id="PF07690">
    <property type="entry name" value="MFS_1"/>
    <property type="match status" value="1"/>
</dbReference>
<feature type="transmembrane region" description="Helical" evidence="7">
    <location>
        <begin position="61"/>
        <end position="81"/>
    </location>
</feature>
<feature type="transmembrane region" description="Helical" evidence="7">
    <location>
        <begin position="148"/>
        <end position="174"/>
    </location>
</feature>
<evidence type="ECO:0000256" key="2">
    <source>
        <dbReference type="ARBA" id="ARBA00022448"/>
    </source>
</evidence>
<evidence type="ECO:0000256" key="7">
    <source>
        <dbReference type="SAM" id="Phobius"/>
    </source>
</evidence>
<feature type="domain" description="Major facilitator superfamily (MFS) profile" evidence="8">
    <location>
        <begin position="23"/>
        <end position="451"/>
    </location>
</feature>
<feature type="transmembrane region" description="Helical" evidence="7">
    <location>
        <begin position="424"/>
        <end position="446"/>
    </location>
</feature>
<feature type="transmembrane region" description="Helical" evidence="7">
    <location>
        <begin position="88"/>
        <end position="106"/>
    </location>
</feature>
<evidence type="ECO:0000256" key="3">
    <source>
        <dbReference type="ARBA" id="ARBA00022692"/>
    </source>
</evidence>
<protein>
    <recommendedName>
        <fullName evidence="8">Major facilitator superfamily (MFS) profile domain-containing protein</fullName>
    </recommendedName>
</protein>
<dbReference type="InterPro" id="IPR020846">
    <property type="entry name" value="MFS_dom"/>
</dbReference>
<dbReference type="InterPro" id="IPR036259">
    <property type="entry name" value="MFS_trans_sf"/>
</dbReference>
<dbReference type="PANTHER" id="PTHR23505">
    <property type="entry name" value="SPINSTER"/>
    <property type="match status" value="1"/>
</dbReference>
<dbReference type="GO" id="GO:0022857">
    <property type="term" value="F:transmembrane transporter activity"/>
    <property type="evidence" value="ECO:0007669"/>
    <property type="project" value="InterPro"/>
</dbReference>
<evidence type="ECO:0000259" key="8">
    <source>
        <dbReference type="PROSITE" id="PS50850"/>
    </source>
</evidence>
<keyword evidence="5 7" id="KW-0472">Membrane</keyword>
<gene>
    <name evidence="9" type="ORF">NLS_LOCUS4238</name>
</gene>
<evidence type="ECO:0000313" key="10">
    <source>
        <dbReference type="Proteomes" id="UP000277928"/>
    </source>
</evidence>
<feature type="transmembrane region" description="Helical" evidence="7">
    <location>
        <begin position="112"/>
        <end position="136"/>
    </location>
</feature>
<feature type="transmembrane region" description="Helical" evidence="7">
    <location>
        <begin position="273"/>
        <end position="295"/>
    </location>
</feature>
<comment type="similarity">
    <text evidence="6">Belongs to the major facilitator superfamily. Spinster (TC 2.A.1.49) family.</text>
</comment>
<dbReference type="Proteomes" id="UP000277928">
    <property type="component" value="Unassembled WGS sequence"/>
</dbReference>
<dbReference type="PANTHER" id="PTHR23505:SF79">
    <property type="entry name" value="PROTEIN SPINSTER"/>
    <property type="match status" value="1"/>
</dbReference>
<feature type="transmembrane region" description="Helical" evidence="7">
    <location>
        <begin position="231"/>
        <end position="253"/>
    </location>
</feature>
<accession>A0A3P6T1J8</accession>
<dbReference type="InterPro" id="IPR011701">
    <property type="entry name" value="MFS"/>
</dbReference>
<dbReference type="Gene3D" id="1.20.1250.20">
    <property type="entry name" value="MFS general substrate transporter like domains"/>
    <property type="match status" value="1"/>
</dbReference>
<comment type="subcellular location">
    <subcellularLocation>
        <location evidence="1">Membrane</location>
        <topology evidence="1">Multi-pass membrane protein</topology>
    </subcellularLocation>
</comment>
<evidence type="ECO:0000256" key="5">
    <source>
        <dbReference type="ARBA" id="ARBA00023136"/>
    </source>
</evidence>
<dbReference type="EMBL" id="UYRX01000261">
    <property type="protein sequence ID" value="VDK78837.1"/>
    <property type="molecule type" value="Genomic_DNA"/>
</dbReference>